<evidence type="ECO:0000313" key="13">
    <source>
        <dbReference type="EMBL" id="AKU43506.1"/>
    </source>
</evidence>
<dbReference type="PANTHER" id="PTHR30478:SF0">
    <property type="entry name" value="BETA SLIDING CLAMP"/>
    <property type="match status" value="1"/>
</dbReference>
<feature type="domain" description="DNA polymerase III beta sliding clamp central" evidence="11">
    <location>
        <begin position="205"/>
        <end position="336"/>
    </location>
</feature>
<keyword evidence="3" id="KW-0963">Cytoplasm</keyword>
<evidence type="ECO:0000313" key="14">
    <source>
        <dbReference type="Proteomes" id="UP000225322"/>
    </source>
</evidence>
<dbReference type="Pfam" id="PF02767">
    <property type="entry name" value="DNA_pol3_beta_2"/>
    <property type="match status" value="1"/>
</dbReference>
<dbReference type="Proteomes" id="UP000225322">
    <property type="component" value="Segment"/>
</dbReference>
<dbReference type="Pfam" id="PF02768">
    <property type="entry name" value="DNA_pol3_beta_3"/>
    <property type="match status" value="1"/>
</dbReference>
<evidence type="ECO:0000256" key="8">
    <source>
        <dbReference type="ARBA" id="ARBA00023125"/>
    </source>
</evidence>
<feature type="domain" description="DNA polymerase III beta sliding clamp C-terminal" evidence="12">
    <location>
        <begin position="339"/>
        <end position="460"/>
    </location>
</feature>
<keyword evidence="6" id="KW-0235">DNA replication</keyword>
<gene>
    <name evidence="13" type="ORF">CPT_Sansa102</name>
</gene>
<accession>A0A0K1LLX6</accession>
<dbReference type="NCBIfam" id="TIGR00663">
    <property type="entry name" value="dnan"/>
    <property type="match status" value="1"/>
</dbReference>
<evidence type="ECO:0000256" key="2">
    <source>
        <dbReference type="ARBA" id="ARBA00010752"/>
    </source>
</evidence>
<dbReference type="Pfam" id="PF00712">
    <property type="entry name" value="DNA_pol3_beta"/>
    <property type="match status" value="1"/>
</dbReference>
<feature type="region of interest" description="Disordered" evidence="9">
    <location>
        <begin position="50"/>
        <end position="72"/>
    </location>
</feature>
<dbReference type="GO" id="GO:0006271">
    <property type="term" value="P:DNA strand elongation involved in DNA replication"/>
    <property type="evidence" value="ECO:0007669"/>
    <property type="project" value="TreeGrafter"/>
</dbReference>
<dbReference type="InterPro" id="IPR022637">
    <property type="entry name" value="DNA_polIII_beta_cen"/>
</dbReference>
<evidence type="ECO:0000256" key="3">
    <source>
        <dbReference type="ARBA" id="ARBA00022490"/>
    </source>
</evidence>
<evidence type="ECO:0000256" key="5">
    <source>
        <dbReference type="ARBA" id="ARBA00022695"/>
    </source>
</evidence>
<evidence type="ECO:0000256" key="1">
    <source>
        <dbReference type="ARBA" id="ARBA00004496"/>
    </source>
</evidence>
<sequence length="461" mass="49879">MTLTPTNARIAPTAVITAAGALAAYEFAVTTGAPEAYQAAADQLADVVRRGGHKPKPKTSSEAAPKPAKRKAEKPVEAQAGIFNAQNMYAAVQRVTRVLETRSIPILQYVRIRVAEGRMMISGTDLDMEIVEVLFDCDAPEMDVCVPGKLLLSALQGARGGIALDLGVNRLNLSFGGVQHNLTVLDAGDYPSTPKLKPVASFNMPVHELREKLKFVVDGISTEETRFYLNGVWIHLTTGADGIQLTMVSTDGHRLFRDCTLAPPITGDRAMVQDGVIIPRKGVNWLLRNMPKTGNVSMVYSKPSEAYDDPKAGIRITFEFDQTMMITKVIDGSYPDYGRVIPGDRDKRIIVRLEDTAAAAEVVTRVASVNKEKSRAGHFSLSQERVSVKVKSHEGGEAEAYIPAAGAAGTGVDIGINVTYFLDAVTKAKRAEMIVGAENEPVRVDFPDHPGRTAVLMPLRL</sequence>
<dbReference type="GO" id="GO:0003677">
    <property type="term" value="F:DNA binding"/>
    <property type="evidence" value="ECO:0007669"/>
    <property type="project" value="UniProtKB-KW"/>
</dbReference>
<evidence type="ECO:0000256" key="7">
    <source>
        <dbReference type="ARBA" id="ARBA00022932"/>
    </source>
</evidence>
<dbReference type="CDD" id="cd00140">
    <property type="entry name" value="beta_clamp"/>
    <property type="match status" value="1"/>
</dbReference>
<dbReference type="SUPFAM" id="SSF55979">
    <property type="entry name" value="DNA clamp"/>
    <property type="match status" value="3"/>
</dbReference>
<dbReference type="Gene3D" id="3.70.10.10">
    <property type="match status" value="1"/>
</dbReference>
<feature type="domain" description="DNA polymerase III beta sliding clamp N-terminal" evidence="10">
    <location>
        <begin position="86"/>
        <end position="192"/>
    </location>
</feature>
<proteinExistence type="inferred from homology"/>
<keyword evidence="7" id="KW-0239">DNA-directed DNA polymerase</keyword>
<dbReference type="InterPro" id="IPR001001">
    <property type="entry name" value="DNA_polIII_beta"/>
</dbReference>
<evidence type="ECO:0000259" key="11">
    <source>
        <dbReference type="Pfam" id="PF02767"/>
    </source>
</evidence>
<comment type="similarity">
    <text evidence="2">Belongs to the beta sliding clamp family.</text>
</comment>
<evidence type="ECO:0000259" key="10">
    <source>
        <dbReference type="Pfam" id="PF00712"/>
    </source>
</evidence>
<comment type="subcellular location">
    <subcellularLocation>
        <location evidence="1">Cytoplasm</location>
    </subcellularLocation>
</comment>
<dbReference type="GO" id="GO:0003887">
    <property type="term" value="F:DNA-directed DNA polymerase activity"/>
    <property type="evidence" value="ECO:0007669"/>
    <property type="project" value="UniProtKB-KW"/>
</dbReference>
<name>A0A0K1LLX6_9CAUD</name>
<organism evidence="13 14">
    <name type="scientific">Caulobacter phage Sansa</name>
    <dbReference type="NCBI Taxonomy" id="1675600"/>
    <lineage>
        <taxon>Viruses</taxon>
        <taxon>Duplodnaviria</taxon>
        <taxon>Heunggongvirae</taxon>
        <taxon>Uroviricota</taxon>
        <taxon>Caudoviricetes</taxon>
        <taxon>Sansavirus</taxon>
        <taxon>Sansavirus sansa</taxon>
        <taxon>Caulobacter virus Sansa</taxon>
    </lineage>
</organism>
<dbReference type="GO" id="GO:0008408">
    <property type="term" value="F:3'-5' exonuclease activity"/>
    <property type="evidence" value="ECO:0007669"/>
    <property type="project" value="InterPro"/>
</dbReference>
<evidence type="ECO:0000256" key="6">
    <source>
        <dbReference type="ARBA" id="ARBA00022705"/>
    </source>
</evidence>
<protein>
    <submittedName>
        <fullName evidence="13">DNA polymerase III beta clamp</fullName>
    </submittedName>
</protein>
<evidence type="ECO:0000256" key="9">
    <source>
        <dbReference type="SAM" id="MobiDB-lite"/>
    </source>
</evidence>
<keyword evidence="14" id="KW-1185">Reference proteome</keyword>
<dbReference type="EMBL" id="KT001913">
    <property type="protein sequence ID" value="AKU43506.1"/>
    <property type="molecule type" value="Genomic_DNA"/>
</dbReference>
<evidence type="ECO:0000259" key="12">
    <source>
        <dbReference type="Pfam" id="PF02768"/>
    </source>
</evidence>
<dbReference type="InterPro" id="IPR046938">
    <property type="entry name" value="DNA_clamp_sf"/>
</dbReference>
<keyword evidence="5" id="KW-0548">Nucleotidyltransferase</keyword>
<dbReference type="GO" id="GO:0009360">
    <property type="term" value="C:DNA polymerase III complex"/>
    <property type="evidence" value="ECO:0007669"/>
    <property type="project" value="InterPro"/>
</dbReference>
<evidence type="ECO:0000256" key="4">
    <source>
        <dbReference type="ARBA" id="ARBA00022679"/>
    </source>
</evidence>
<dbReference type="InterPro" id="IPR022634">
    <property type="entry name" value="DNA_polIII_beta_N"/>
</dbReference>
<dbReference type="InterPro" id="IPR022635">
    <property type="entry name" value="DNA_polIII_beta_C"/>
</dbReference>
<reference evidence="13 14" key="1">
    <citation type="journal article" date="2015" name="Genome Announc.">
        <title>Complete Genome Sequence of Caulobacter crescentus Siphophage Sansa.</title>
        <authorList>
            <person name="Vara L."/>
            <person name="Kane A.A."/>
            <person name="Cahill J.L."/>
            <person name="Rasche E.S."/>
            <person name="Kuty Everett G.F."/>
        </authorList>
    </citation>
    <scope>NUCLEOTIDE SEQUENCE [LARGE SCALE GENOMIC DNA]</scope>
</reference>
<dbReference type="PANTHER" id="PTHR30478">
    <property type="entry name" value="DNA POLYMERASE III SUBUNIT BETA"/>
    <property type="match status" value="1"/>
</dbReference>
<dbReference type="SMART" id="SM00480">
    <property type="entry name" value="POL3Bc"/>
    <property type="match status" value="1"/>
</dbReference>
<keyword evidence="8" id="KW-0238">DNA-binding</keyword>
<dbReference type="Gene3D" id="3.10.150.10">
    <property type="entry name" value="DNA Polymerase III, subunit A, domain 2"/>
    <property type="match status" value="1"/>
</dbReference>
<keyword evidence="4" id="KW-0808">Transferase</keyword>